<organism evidence="12 13">
    <name type="scientific">Bacillus salipaludis</name>
    <dbReference type="NCBI Taxonomy" id="2547811"/>
    <lineage>
        <taxon>Bacteria</taxon>
        <taxon>Bacillati</taxon>
        <taxon>Bacillota</taxon>
        <taxon>Bacilli</taxon>
        <taxon>Bacillales</taxon>
        <taxon>Bacillaceae</taxon>
        <taxon>Bacillus</taxon>
    </lineage>
</organism>
<evidence type="ECO:0000256" key="4">
    <source>
        <dbReference type="ARBA" id="ARBA00022729"/>
    </source>
</evidence>
<proteinExistence type="inferred from homology"/>
<evidence type="ECO:0000256" key="7">
    <source>
        <dbReference type="ARBA" id="ARBA00023288"/>
    </source>
</evidence>
<dbReference type="RefSeq" id="WP_133339290.1">
    <property type="nucleotide sequence ID" value="NZ_JAVGVR010000001.1"/>
</dbReference>
<keyword evidence="4 8" id="KW-0732">Signal</keyword>
<dbReference type="InterPro" id="IPR057336">
    <property type="entry name" value="GerAC_N"/>
</dbReference>
<evidence type="ECO:0000313" key="13">
    <source>
        <dbReference type="Proteomes" id="UP000295132"/>
    </source>
</evidence>
<keyword evidence="6" id="KW-0564">Palmitate</keyword>
<dbReference type="PANTHER" id="PTHR35789">
    <property type="entry name" value="SPORE GERMINATION PROTEIN B3"/>
    <property type="match status" value="1"/>
</dbReference>
<evidence type="ECO:0000256" key="5">
    <source>
        <dbReference type="ARBA" id="ARBA00023136"/>
    </source>
</evidence>
<dbReference type="InterPro" id="IPR046953">
    <property type="entry name" value="Spore_GerAC-like_C"/>
</dbReference>
<evidence type="ECO:0000313" key="12">
    <source>
        <dbReference type="EMBL" id="TDK57197.1"/>
    </source>
</evidence>
<keyword evidence="3" id="KW-0309">Germination</keyword>
<dbReference type="AlphaFoldDB" id="A0A4R5VJ69"/>
<evidence type="ECO:0000256" key="6">
    <source>
        <dbReference type="ARBA" id="ARBA00023139"/>
    </source>
</evidence>
<comment type="similarity">
    <text evidence="2">Belongs to the GerABKC lipoprotein family.</text>
</comment>
<dbReference type="Proteomes" id="UP000295132">
    <property type="component" value="Unassembled WGS sequence"/>
</dbReference>
<gene>
    <name evidence="12" type="ORF">E2K98_25880</name>
    <name evidence="11" type="ORF">RCG21_03650</name>
</gene>
<dbReference type="GO" id="GO:0016020">
    <property type="term" value="C:membrane"/>
    <property type="evidence" value="ECO:0007669"/>
    <property type="project" value="UniProtKB-SubCell"/>
</dbReference>
<evidence type="ECO:0000313" key="14">
    <source>
        <dbReference type="Proteomes" id="UP001178888"/>
    </source>
</evidence>
<feature type="chain" id="PRO_5044608808" evidence="8">
    <location>
        <begin position="22"/>
        <end position="386"/>
    </location>
</feature>
<dbReference type="InterPro" id="IPR038501">
    <property type="entry name" value="Spore_GerAC_C_sf"/>
</dbReference>
<comment type="subcellular location">
    <subcellularLocation>
        <location evidence="1">Membrane</location>
        <topology evidence="1">Lipid-anchor</topology>
    </subcellularLocation>
</comment>
<keyword evidence="5" id="KW-0472">Membrane</keyword>
<dbReference type="GO" id="GO:0009847">
    <property type="term" value="P:spore germination"/>
    <property type="evidence" value="ECO:0007669"/>
    <property type="project" value="InterPro"/>
</dbReference>
<dbReference type="PANTHER" id="PTHR35789:SF1">
    <property type="entry name" value="SPORE GERMINATION PROTEIN B3"/>
    <property type="match status" value="1"/>
</dbReference>
<reference evidence="11" key="2">
    <citation type="submission" date="2023-08" db="EMBL/GenBank/DDBJ databases">
        <title>Nitrogen cycling bacteria in agricultural field soils.</title>
        <authorList>
            <person name="Jang J."/>
        </authorList>
    </citation>
    <scope>NUCLEOTIDE SEQUENCE</scope>
    <source>
        <strain evidence="11">PS3-36</strain>
    </source>
</reference>
<feature type="signal peptide" evidence="8">
    <location>
        <begin position="1"/>
        <end position="21"/>
    </location>
</feature>
<keyword evidence="7" id="KW-0449">Lipoprotein</keyword>
<evidence type="ECO:0000259" key="9">
    <source>
        <dbReference type="Pfam" id="PF05504"/>
    </source>
</evidence>
<reference evidence="12 13" key="1">
    <citation type="submission" date="2019-03" db="EMBL/GenBank/DDBJ databases">
        <title>Bacillus niacini sp. nov. a Nicotinate-Metabolizing Mesophile Isolated from Soil.</title>
        <authorList>
            <person name="Zhang G."/>
        </authorList>
    </citation>
    <scope>NUCLEOTIDE SEQUENCE [LARGE SCALE GENOMIC DNA]</scope>
    <source>
        <strain evidence="12 13">WN066</strain>
    </source>
</reference>
<dbReference type="PROSITE" id="PS51257">
    <property type="entry name" value="PROKAR_LIPOPROTEIN"/>
    <property type="match status" value="1"/>
</dbReference>
<feature type="domain" description="Spore germination GerAC-like C-terminal" evidence="9">
    <location>
        <begin position="211"/>
        <end position="373"/>
    </location>
</feature>
<evidence type="ECO:0000313" key="11">
    <source>
        <dbReference type="EMBL" id="MDQ6595519.1"/>
    </source>
</evidence>
<dbReference type="Pfam" id="PF25198">
    <property type="entry name" value="Spore_GerAC_N"/>
    <property type="match status" value="1"/>
</dbReference>
<protein>
    <submittedName>
        <fullName evidence="12">Ger(X)C family spore germination protein</fullName>
    </submittedName>
</protein>
<dbReference type="NCBIfam" id="TIGR02887">
    <property type="entry name" value="spore_ger_x_C"/>
    <property type="match status" value="1"/>
</dbReference>
<evidence type="ECO:0000256" key="1">
    <source>
        <dbReference type="ARBA" id="ARBA00004635"/>
    </source>
</evidence>
<dbReference type="EMBL" id="SMYO01000020">
    <property type="protein sequence ID" value="TDK57197.1"/>
    <property type="molecule type" value="Genomic_DNA"/>
</dbReference>
<evidence type="ECO:0000256" key="3">
    <source>
        <dbReference type="ARBA" id="ARBA00022544"/>
    </source>
</evidence>
<comment type="caution">
    <text evidence="12">The sequence shown here is derived from an EMBL/GenBank/DDBJ whole genome shotgun (WGS) entry which is preliminary data.</text>
</comment>
<dbReference type="InterPro" id="IPR008844">
    <property type="entry name" value="Spore_GerAC-like"/>
</dbReference>
<sequence>MKRLKWLILLCPLLLTGCWSQLELNERAFVAGIYIDKAAKGNMEVSLSFTLPNRLVPGDLGGAGSSGKPYTILSATGKSFTEAYKKIQATITRNISWGHTRIIIISEEMARDGIKDILEFVVREPSLNINQALLIAPGKAKDIEKLTPIFERFPSSIPTSFTQRKITMDTTTKDFLEAHSGDMIVSLLSKKIMKMLSEGGKEGLFVSPGEMALFHNYKMVGKLDTKAGRGALWLRNLIKDAEVTMNSPTDQHLISLLVMNANSKIRPSKNKPFTFNVDINAEGHISESHSNINLSNEKNIAQLELTAEKQIRNRIKATLKASQEEKADVFQFGEYLSWYKPKIWKKVKNDWPEVYHEKVKLNVHIDLKIRRLGSENDPFWIKGRNL</sequence>
<accession>A0A4R5VJ69</accession>
<dbReference type="Proteomes" id="UP001178888">
    <property type="component" value="Unassembled WGS sequence"/>
</dbReference>
<dbReference type="Pfam" id="PF05504">
    <property type="entry name" value="Spore_GerAC"/>
    <property type="match status" value="1"/>
</dbReference>
<feature type="domain" description="Spore germination protein N-terminal" evidence="10">
    <location>
        <begin position="21"/>
        <end position="182"/>
    </location>
</feature>
<dbReference type="Gene3D" id="3.30.300.210">
    <property type="entry name" value="Nutrient germinant receptor protein C, domain 3"/>
    <property type="match status" value="1"/>
</dbReference>
<evidence type="ECO:0000259" key="10">
    <source>
        <dbReference type="Pfam" id="PF25198"/>
    </source>
</evidence>
<dbReference type="EMBL" id="JAVGVR010000001">
    <property type="protein sequence ID" value="MDQ6595519.1"/>
    <property type="molecule type" value="Genomic_DNA"/>
</dbReference>
<evidence type="ECO:0000256" key="8">
    <source>
        <dbReference type="SAM" id="SignalP"/>
    </source>
</evidence>
<name>A0A4R5VJ69_9BACI</name>
<evidence type="ECO:0000256" key="2">
    <source>
        <dbReference type="ARBA" id="ARBA00007886"/>
    </source>
</evidence>
<keyword evidence="14" id="KW-1185">Reference proteome</keyword>